<evidence type="ECO:0000259" key="1">
    <source>
        <dbReference type="Pfam" id="PF00149"/>
    </source>
</evidence>
<name>A0A9D1J6L7_9BACT</name>
<dbReference type="Gene3D" id="3.60.21.10">
    <property type="match status" value="1"/>
</dbReference>
<dbReference type="Pfam" id="PF00149">
    <property type="entry name" value="Metallophos"/>
    <property type="match status" value="1"/>
</dbReference>
<sequence>MEKATIAIGDVHGLDLWRDVVEAHPECRVVFLGDYLDPYGYVNKGKLLDNLRAIMQLKRDRPEDVVLLLGNHDLHYFCDEACVGTRFDMEIAADASKLFLDNIHLFQYAFQDGEYLFTHAGVSQLWFDCDFCGDASRSVAEQLNNPAADQVPALLRVGYARGGRRGDTGGIFWADKSELEEPLYGFTQIVGHNRVAEVTEHTGPGGGKIVFCDCLRNGLYLYI</sequence>
<dbReference type="InterPro" id="IPR004843">
    <property type="entry name" value="Calcineurin-like_PHP"/>
</dbReference>
<protein>
    <submittedName>
        <fullName evidence="2">Metallophosphoesterase</fullName>
    </submittedName>
</protein>
<dbReference type="GO" id="GO:0016787">
    <property type="term" value="F:hydrolase activity"/>
    <property type="evidence" value="ECO:0007669"/>
    <property type="project" value="InterPro"/>
</dbReference>
<proteinExistence type="predicted"/>
<accession>A0A9D1J6L7</accession>
<reference evidence="2" key="1">
    <citation type="submission" date="2020-10" db="EMBL/GenBank/DDBJ databases">
        <authorList>
            <person name="Gilroy R."/>
        </authorList>
    </citation>
    <scope>NUCLEOTIDE SEQUENCE</scope>
    <source>
        <strain evidence="2">ChiHjej13B12-12457</strain>
    </source>
</reference>
<dbReference type="AlphaFoldDB" id="A0A9D1J6L7"/>
<evidence type="ECO:0000313" key="3">
    <source>
        <dbReference type="Proteomes" id="UP000886744"/>
    </source>
</evidence>
<dbReference type="Proteomes" id="UP000886744">
    <property type="component" value="Unassembled WGS sequence"/>
</dbReference>
<feature type="domain" description="Calcineurin-like phosphoesterase" evidence="1">
    <location>
        <begin position="6"/>
        <end position="123"/>
    </location>
</feature>
<evidence type="ECO:0000313" key="2">
    <source>
        <dbReference type="EMBL" id="HIR62259.1"/>
    </source>
</evidence>
<reference evidence="2" key="2">
    <citation type="journal article" date="2021" name="PeerJ">
        <title>Extensive microbial diversity within the chicken gut microbiome revealed by metagenomics and culture.</title>
        <authorList>
            <person name="Gilroy R."/>
            <person name="Ravi A."/>
            <person name="Getino M."/>
            <person name="Pursley I."/>
            <person name="Horton D.L."/>
            <person name="Alikhan N.F."/>
            <person name="Baker D."/>
            <person name="Gharbi K."/>
            <person name="Hall N."/>
            <person name="Watson M."/>
            <person name="Adriaenssens E.M."/>
            <person name="Foster-Nyarko E."/>
            <person name="Jarju S."/>
            <person name="Secka A."/>
            <person name="Antonio M."/>
            <person name="Oren A."/>
            <person name="Chaudhuri R.R."/>
            <person name="La Ragione R."/>
            <person name="Hildebrand F."/>
            <person name="Pallen M.J."/>
        </authorList>
    </citation>
    <scope>NUCLEOTIDE SEQUENCE</scope>
    <source>
        <strain evidence="2">ChiHjej13B12-12457</strain>
    </source>
</reference>
<dbReference type="EMBL" id="DVHI01000029">
    <property type="protein sequence ID" value="HIR62259.1"/>
    <property type="molecule type" value="Genomic_DNA"/>
</dbReference>
<gene>
    <name evidence="2" type="ORF">IAC94_01890</name>
</gene>
<dbReference type="SUPFAM" id="SSF56300">
    <property type="entry name" value="Metallo-dependent phosphatases"/>
    <property type="match status" value="1"/>
</dbReference>
<dbReference type="InterPro" id="IPR029052">
    <property type="entry name" value="Metallo-depent_PP-like"/>
</dbReference>
<comment type="caution">
    <text evidence="2">The sequence shown here is derived from an EMBL/GenBank/DDBJ whole genome shotgun (WGS) entry which is preliminary data.</text>
</comment>
<organism evidence="2 3">
    <name type="scientific">Candidatus Coprenecus avistercoris</name>
    <dbReference type="NCBI Taxonomy" id="2840730"/>
    <lineage>
        <taxon>Bacteria</taxon>
        <taxon>Pseudomonadati</taxon>
        <taxon>Bacteroidota</taxon>
        <taxon>Bacteroidia</taxon>
        <taxon>Bacteroidales</taxon>
        <taxon>Rikenellaceae</taxon>
        <taxon>Rikenellaceae incertae sedis</taxon>
        <taxon>Candidatus Coprenecus</taxon>
    </lineage>
</organism>